<dbReference type="PANTHER" id="PTHR43072">
    <property type="entry name" value="N-ACETYLTRANSFERASE"/>
    <property type="match status" value="1"/>
</dbReference>
<sequence>MGVSRPSGPVAKAPSIGAMPDRPVLPDLPGAAEVPLPTRWLVRDATADDAAACAAIYAPYVTGTTVTFETEPPDATEVARRIAAAQERHAYLVLEEDGVVVGYAYAGPFKARAAYRWSCEVSVYLAGHRRGLGGGRRLYEALLERLAARGYRTAAAGMTQPNEASARLHAALGFEPVGTYRAIGWKLGAWRDVTWVQRALGDPLASPDPPDGQDPPGPA</sequence>
<dbReference type="SUPFAM" id="SSF55729">
    <property type="entry name" value="Acyl-CoA N-acyltransferases (Nat)"/>
    <property type="match status" value="1"/>
</dbReference>
<dbReference type="Pfam" id="PF13420">
    <property type="entry name" value="Acetyltransf_4"/>
    <property type="match status" value="1"/>
</dbReference>
<gene>
    <name evidence="4" type="ORF">GCM10023258_36830</name>
</gene>
<evidence type="ECO:0000259" key="3">
    <source>
        <dbReference type="PROSITE" id="PS51186"/>
    </source>
</evidence>
<dbReference type="PANTHER" id="PTHR43072:SF23">
    <property type="entry name" value="UPF0039 PROTEIN C11D3.02C"/>
    <property type="match status" value="1"/>
</dbReference>
<comment type="caution">
    <text evidence="4">The sequence shown here is derived from an EMBL/GenBank/DDBJ whole genome shotgun (WGS) entry which is preliminary data.</text>
</comment>
<keyword evidence="5" id="KW-1185">Reference proteome</keyword>
<evidence type="ECO:0000313" key="4">
    <source>
        <dbReference type="EMBL" id="GAA5035204.1"/>
    </source>
</evidence>
<feature type="domain" description="N-acetyltransferase" evidence="3">
    <location>
        <begin position="40"/>
        <end position="197"/>
    </location>
</feature>
<reference evidence="5" key="1">
    <citation type="journal article" date="2019" name="Int. J. Syst. Evol. Microbiol.">
        <title>The Global Catalogue of Microorganisms (GCM) 10K type strain sequencing project: providing services to taxonomists for standard genome sequencing and annotation.</title>
        <authorList>
            <consortium name="The Broad Institute Genomics Platform"/>
            <consortium name="The Broad Institute Genome Sequencing Center for Infectious Disease"/>
            <person name="Wu L."/>
            <person name="Ma J."/>
        </authorList>
    </citation>
    <scope>NUCLEOTIDE SEQUENCE [LARGE SCALE GENOMIC DNA]</scope>
    <source>
        <strain evidence="5">JCM 17687</strain>
    </source>
</reference>
<keyword evidence="2" id="KW-0012">Acyltransferase</keyword>
<protein>
    <recommendedName>
        <fullName evidence="3">N-acetyltransferase domain-containing protein</fullName>
    </recommendedName>
</protein>
<evidence type="ECO:0000256" key="2">
    <source>
        <dbReference type="ARBA" id="ARBA00023315"/>
    </source>
</evidence>
<name>A0ABP9JKS0_9MICO</name>
<organism evidence="4 5">
    <name type="scientific">Terrabacter aeriphilus</name>
    <dbReference type="NCBI Taxonomy" id="515662"/>
    <lineage>
        <taxon>Bacteria</taxon>
        <taxon>Bacillati</taxon>
        <taxon>Actinomycetota</taxon>
        <taxon>Actinomycetes</taxon>
        <taxon>Micrococcales</taxon>
        <taxon>Intrasporangiaceae</taxon>
        <taxon>Terrabacter</taxon>
    </lineage>
</organism>
<evidence type="ECO:0000256" key="1">
    <source>
        <dbReference type="ARBA" id="ARBA00022679"/>
    </source>
</evidence>
<proteinExistence type="predicted"/>
<dbReference type="PROSITE" id="PS51186">
    <property type="entry name" value="GNAT"/>
    <property type="match status" value="1"/>
</dbReference>
<dbReference type="InterPro" id="IPR016181">
    <property type="entry name" value="Acyl_CoA_acyltransferase"/>
</dbReference>
<dbReference type="EMBL" id="BAABIW010000027">
    <property type="protein sequence ID" value="GAA5035204.1"/>
    <property type="molecule type" value="Genomic_DNA"/>
</dbReference>
<accession>A0ABP9JKS0</accession>
<dbReference type="Proteomes" id="UP001500427">
    <property type="component" value="Unassembled WGS sequence"/>
</dbReference>
<keyword evidence="1" id="KW-0808">Transferase</keyword>
<evidence type="ECO:0000313" key="5">
    <source>
        <dbReference type="Proteomes" id="UP001500427"/>
    </source>
</evidence>
<dbReference type="InterPro" id="IPR000182">
    <property type="entry name" value="GNAT_dom"/>
</dbReference>
<dbReference type="Gene3D" id="3.40.630.30">
    <property type="match status" value="1"/>
</dbReference>